<dbReference type="InterPro" id="IPR012854">
    <property type="entry name" value="Cu_amine_oxidase-like_N"/>
</dbReference>
<feature type="domain" description="Beta-lactamase-related" evidence="3">
    <location>
        <begin position="165"/>
        <end position="470"/>
    </location>
</feature>
<dbReference type="Proteomes" id="UP000184389">
    <property type="component" value="Unassembled WGS sequence"/>
</dbReference>
<reference evidence="6 7" key="1">
    <citation type="submission" date="2016-11" db="EMBL/GenBank/DDBJ databases">
        <authorList>
            <person name="Jaros S."/>
            <person name="Januszkiewicz K."/>
            <person name="Wedrychowicz H."/>
        </authorList>
    </citation>
    <scope>NUCLEOTIDE SEQUENCE [LARGE SCALE GENOMIC DNA]</scope>
    <source>
        <strain evidence="6 7">DSM 13106</strain>
    </source>
</reference>
<dbReference type="PANTHER" id="PTHR46825">
    <property type="entry name" value="D-ALANYL-D-ALANINE-CARBOXYPEPTIDASE/ENDOPEPTIDASE AMPH"/>
    <property type="match status" value="1"/>
</dbReference>
<evidence type="ECO:0000259" key="3">
    <source>
        <dbReference type="Pfam" id="PF00144"/>
    </source>
</evidence>
<dbReference type="Pfam" id="PF07833">
    <property type="entry name" value="Cu_amine_oxidN1"/>
    <property type="match status" value="1"/>
</dbReference>
<dbReference type="STRING" id="1123281.SAMN02745180_01322"/>
<dbReference type="SUPFAM" id="SSF55383">
    <property type="entry name" value="Copper amine oxidase, domain N"/>
    <property type="match status" value="1"/>
</dbReference>
<dbReference type="GO" id="GO:0016020">
    <property type="term" value="C:membrane"/>
    <property type="evidence" value="ECO:0007669"/>
    <property type="project" value="UniProtKB-SubCell"/>
</dbReference>
<dbReference type="Pfam" id="PF11954">
    <property type="entry name" value="DUF3471"/>
    <property type="match status" value="2"/>
</dbReference>
<dbReference type="InterPro" id="IPR012338">
    <property type="entry name" value="Beta-lactam/transpept-like"/>
</dbReference>
<evidence type="ECO:0000259" key="5">
    <source>
        <dbReference type="Pfam" id="PF11954"/>
    </source>
</evidence>
<feature type="domain" description="Peptidase S12 Pab87-related C-terminal" evidence="5">
    <location>
        <begin position="505"/>
        <end position="574"/>
    </location>
</feature>
<dbReference type="Pfam" id="PF00144">
    <property type="entry name" value="Beta-lactamase"/>
    <property type="match status" value="1"/>
</dbReference>
<keyword evidence="2" id="KW-0472">Membrane</keyword>
<feature type="domain" description="Peptidase S12 Pab87-related C-terminal" evidence="5">
    <location>
        <begin position="592"/>
        <end position="674"/>
    </location>
</feature>
<comment type="subcellular location">
    <subcellularLocation>
        <location evidence="1">Membrane</location>
    </subcellularLocation>
</comment>
<protein>
    <submittedName>
        <fullName evidence="6">CubicO group peptidase, beta-lactamase class C family</fullName>
    </submittedName>
</protein>
<evidence type="ECO:0000256" key="1">
    <source>
        <dbReference type="ARBA" id="ARBA00004370"/>
    </source>
</evidence>
<evidence type="ECO:0000313" key="7">
    <source>
        <dbReference type="Proteomes" id="UP000184389"/>
    </source>
</evidence>
<proteinExistence type="predicted"/>
<dbReference type="InterPro" id="IPR050491">
    <property type="entry name" value="AmpC-like"/>
</dbReference>
<accession>A0A1M5WN41</accession>
<dbReference type="OrthoDB" id="9797709at2"/>
<dbReference type="EMBL" id="FQXR01000005">
    <property type="protein sequence ID" value="SHH89000.1"/>
    <property type="molecule type" value="Genomic_DNA"/>
</dbReference>
<dbReference type="SUPFAM" id="SSF56601">
    <property type="entry name" value="beta-lactamase/transpeptidase-like"/>
    <property type="match status" value="1"/>
</dbReference>
<feature type="domain" description="Copper amine oxidase-like N-terminal" evidence="4">
    <location>
        <begin position="34"/>
        <end position="141"/>
    </location>
</feature>
<dbReference type="PANTHER" id="PTHR46825:SF11">
    <property type="entry name" value="PENICILLIN-BINDING PROTEIN 4"/>
    <property type="match status" value="1"/>
</dbReference>
<name>A0A1M5WN41_9FIRM</name>
<dbReference type="InterPro" id="IPR036582">
    <property type="entry name" value="Mao_N_sf"/>
</dbReference>
<dbReference type="InterPro" id="IPR021860">
    <property type="entry name" value="Peptidase_S12_Pab87-rel_C"/>
</dbReference>
<dbReference type="Gene3D" id="3.40.710.10">
    <property type="entry name" value="DD-peptidase/beta-lactamase superfamily"/>
    <property type="match status" value="1"/>
</dbReference>
<dbReference type="Gene3D" id="3.30.457.10">
    <property type="entry name" value="Copper amine oxidase-like, N-terminal domain"/>
    <property type="match status" value="1"/>
</dbReference>
<evidence type="ECO:0000313" key="6">
    <source>
        <dbReference type="EMBL" id="SHH89000.1"/>
    </source>
</evidence>
<dbReference type="RefSeq" id="WP_072744000.1">
    <property type="nucleotide sequence ID" value="NZ_FQXR01000005.1"/>
</dbReference>
<keyword evidence="7" id="KW-1185">Reference proteome</keyword>
<dbReference type="AlphaFoldDB" id="A0A1M5WN41"/>
<evidence type="ECO:0000256" key="2">
    <source>
        <dbReference type="ARBA" id="ARBA00023136"/>
    </source>
</evidence>
<organism evidence="6 7">
    <name type="scientific">Sporanaerobacter acetigenes DSM 13106</name>
    <dbReference type="NCBI Taxonomy" id="1123281"/>
    <lineage>
        <taxon>Bacteria</taxon>
        <taxon>Bacillati</taxon>
        <taxon>Bacillota</taxon>
        <taxon>Tissierellia</taxon>
        <taxon>Tissierellales</taxon>
        <taxon>Sporanaerobacteraceae</taxon>
        <taxon>Sporanaerobacter</taxon>
    </lineage>
</organism>
<gene>
    <name evidence="6" type="ORF">SAMN02745180_01322</name>
</gene>
<evidence type="ECO:0000259" key="4">
    <source>
        <dbReference type="Pfam" id="PF07833"/>
    </source>
</evidence>
<dbReference type="InterPro" id="IPR001466">
    <property type="entry name" value="Beta-lactam-related"/>
</dbReference>
<sequence length="682" mass="77577">MFKRLLSVVLAICLVLGMSTITLGASQFKPCTMVNGTIISLEDEAYLSEEGLIMCPLREIAEKMEYLVTWNGKDRSITLAKDSESIKLIIGESKISVNEESMDINSSPIIKEGKTYVPVELFSKALKLVIGWDNKQQVLKINQPKENKEDFFIMSKDEKIQNELDTYMKAFQKHHNFHGSVLVAKDGKVLLNKGYGFANFEQNTLNKSQTKFAIGSITKQFTAMAIMQLNEKGLIDVEDTVSKYLPDFPNGDLITLHNLLTHTSGLKNYTEIKEFLTLKPENRDPMTVIDLIKNMSLEFEPGSEFRYSNTNYTLLGIIIEKVTNMSFEDYLQKNIFAPLNMSNTGICYGENNELYDATPYSGYLEVVPVDDELVLTQAYGAGNIYSTAEDLYRWDRALKTEQLVKKETLDKIFAEHVAISDGVSYGYGWMITDNGKQIMHGGNTFGFTSNIARYIDEDLTIIILTNNGYFDVSSLTESLANIVFKKDYKIPEAKKEIKIDNLELYDNYVGKYEFLNGAYIDIIKKDNKLFAQVTGQDAFEIFPESNNKFFAKVIDASIEFKTNDRGEVTELIFEQIGMEFICKRVEDIEEQIEVTVDPKIYEEYVGEYKLIPGVIIIITTEDNHIYAQLTGQDAFEIFPMSESEYFYKVVDAKITFERDENGNVTNLVLHQNGQDMPATKIK</sequence>